<evidence type="ECO:0000313" key="1">
    <source>
        <dbReference type="EMBL" id="KAK9150531.1"/>
    </source>
</evidence>
<organism evidence="1 2">
    <name type="scientific">Stephania yunnanensis</name>
    <dbReference type="NCBI Taxonomy" id="152371"/>
    <lineage>
        <taxon>Eukaryota</taxon>
        <taxon>Viridiplantae</taxon>
        <taxon>Streptophyta</taxon>
        <taxon>Embryophyta</taxon>
        <taxon>Tracheophyta</taxon>
        <taxon>Spermatophyta</taxon>
        <taxon>Magnoliopsida</taxon>
        <taxon>Ranunculales</taxon>
        <taxon>Menispermaceae</taxon>
        <taxon>Menispermoideae</taxon>
        <taxon>Cissampelideae</taxon>
        <taxon>Stephania</taxon>
    </lineage>
</organism>
<evidence type="ECO:0000313" key="2">
    <source>
        <dbReference type="Proteomes" id="UP001420932"/>
    </source>
</evidence>
<dbReference type="PANTHER" id="PTHR31110">
    <property type="entry name" value="PESTICIDAL CRYSTAL CRY8BA PROTEIN"/>
    <property type="match status" value="1"/>
</dbReference>
<name>A0AAP0KD99_9MAGN</name>
<dbReference type="Proteomes" id="UP001420932">
    <property type="component" value="Unassembled WGS sequence"/>
</dbReference>
<accession>A0AAP0KD99</accession>
<dbReference type="EMBL" id="JBBNAF010000004">
    <property type="protein sequence ID" value="KAK9150531.1"/>
    <property type="molecule type" value="Genomic_DNA"/>
</dbReference>
<keyword evidence="2" id="KW-1185">Reference proteome</keyword>
<gene>
    <name evidence="1" type="ORF">Syun_008840</name>
</gene>
<proteinExistence type="predicted"/>
<dbReference type="AlphaFoldDB" id="A0AAP0KD99"/>
<comment type="caution">
    <text evidence="1">The sequence shown here is derived from an EMBL/GenBank/DDBJ whole genome shotgun (WGS) entry which is preliminary data.</text>
</comment>
<sequence length="299" mass="33154">MPNTPLVSSRSRSNAFPRTRSSRSRSLVWLRSHSLARLALPRTRSFVIVLVNTRSAGEPRSPRGVEFIEKGTVNKQIFNNDVPTAPPLNISSEDAHKDVERSLTSRSNVASSAADAKVSSITKEEDILRNTVSDVGTQILCHLRINVMNVVHGMQRASLQQVLLQSEEELLEKCYSQIISGEAAHKPKISIGKMKVQVRKIKMAFDPPSSYSSLSLKLPIVKGSAYSHESTQYIKQISGLLKGSVKTLRSSSSSHDMVQAQGDRVRESQMDCSAEQGEFCLHMALKIVLKVDLHDYKDK</sequence>
<protein>
    <submittedName>
        <fullName evidence="1">Uncharacterized protein</fullName>
    </submittedName>
</protein>
<dbReference type="PANTHER" id="PTHR31110:SF2">
    <property type="entry name" value="PESTICIDAL CRYSTAL CRY8BA PROTEIN"/>
    <property type="match status" value="1"/>
</dbReference>
<reference evidence="1 2" key="1">
    <citation type="submission" date="2024-01" db="EMBL/GenBank/DDBJ databases">
        <title>Genome assemblies of Stephania.</title>
        <authorList>
            <person name="Yang L."/>
        </authorList>
    </citation>
    <scope>NUCLEOTIDE SEQUENCE [LARGE SCALE GENOMIC DNA]</scope>
    <source>
        <strain evidence="1">YNDBR</strain>
        <tissue evidence="1">Leaf</tissue>
    </source>
</reference>